<evidence type="ECO:0008006" key="3">
    <source>
        <dbReference type="Google" id="ProtNLM"/>
    </source>
</evidence>
<proteinExistence type="predicted"/>
<dbReference type="Proteomes" id="UP000542353">
    <property type="component" value="Unassembled WGS sequence"/>
</dbReference>
<evidence type="ECO:0000313" key="1">
    <source>
        <dbReference type="EMBL" id="MBB5046858.1"/>
    </source>
</evidence>
<accession>A0A7W7Z2V8</accession>
<dbReference type="GO" id="GO:0003676">
    <property type="term" value="F:nucleic acid binding"/>
    <property type="evidence" value="ECO:0007669"/>
    <property type="project" value="InterPro"/>
</dbReference>
<gene>
    <name evidence="1" type="ORF">HNR60_001607</name>
</gene>
<protein>
    <recommendedName>
        <fullName evidence="3">VRR-NUC domain-containing protein</fullName>
    </recommendedName>
</protein>
<dbReference type="Gene3D" id="3.40.1350.10">
    <property type="match status" value="1"/>
</dbReference>
<name>A0A7W7Z2V8_9BRAD</name>
<sequence>MALRLKSLAHLKRRAPLLRVPALRLQVAGAPKRKRASPEHDAQVRLFDEYLWPLLHADAVAYAIPNGGYRAKREAERLRDEGVTPGVPDIYILWRGRSYYIEMKSQAGREKSHQRVMREGLTLAGATCAVCRGLDAAVAQLRTWGLLREPEPADRWRTAA</sequence>
<reference evidence="1 2" key="1">
    <citation type="submission" date="2020-08" db="EMBL/GenBank/DDBJ databases">
        <title>Genomic Encyclopedia of Type Strains, Phase IV (KMG-IV): sequencing the most valuable type-strain genomes for metagenomic binning, comparative biology and taxonomic classification.</title>
        <authorList>
            <person name="Goeker M."/>
        </authorList>
    </citation>
    <scope>NUCLEOTIDE SEQUENCE [LARGE SCALE GENOMIC DNA]</scope>
    <source>
        <strain evidence="1 2">DSM 12706</strain>
    </source>
</reference>
<dbReference type="InterPro" id="IPR011856">
    <property type="entry name" value="tRNA_endonuc-like_dom_sf"/>
</dbReference>
<dbReference type="RefSeq" id="WP_184256162.1">
    <property type="nucleotide sequence ID" value="NZ_JACHIH010000007.1"/>
</dbReference>
<keyword evidence="2" id="KW-1185">Reference proteome</keyword>
<dbReference type="EMBL" id="JACHIH010000007">
    <property type="protein sequence ID" value="MBB5046858.1"/>
    <property type="molecule type" value="Genomic_DNA"/>
</dbReference>
<dbReference type="AlphaFoldDB" id="A0A7W7Z2V8"/>
<organism evidence="1 2">
    <name type="scientific">Rhodopseudomonas rhenobacensis</name>
    <dbReference type="NCBI Taxonomy" id="87461"/>
    <lineage>
        <taxon>Bacteria</taxon>
        <taxon>Pseudomonadati</taxon>
        <taxon>Pseudomonadota</taxon>
        <taxon>Alphaproteobacteria</taxon>
        <taxon>Hyphomicrobiales</taxon>
        <taxon>Nitrobacteraceae</taxon>
        <taxon>Rhodopseudomonas</taxon>
    </lineage>
</organism>
<comment type="caution">
    <text evidence="1">The sequence shown here is derived from an EMBL/GenBank/DDBJ whole genome shotgun (WGS) entry which is preliminary data.</text>
</comment>
<evidence type="ECO:0000313" key="2">
    <source>
        <dbReference type="Proteomes" id="UP000542353"/>
    </source>
</evidence>